<evidence type="ECO:0000256" key="4">
    <source>
        <dbReference type="ARBA" id="ARBA00023136"/>
    </source>
</evidence>
<proteinExistence type="predicted"/>
<reference evidence="10 12" key="1">
    <citation type="submission" date="2018-12" db="EMBL/GenBank/DDBJ databases">
        <title>Venturia inaequalis Genome Resource.</title>
        <authorList>
            <person name="Lichtner F.J."/>
        </authorList>
    </citation>
    <scope>NUCLEOTIDE SEQUENCE [LARGE SCALE GENOMIC DNA]</scope>
    <source>
        <strain evidence="10 12">120213</strain>
        <strain evidence="11 13">DMI_063113</strain>
    </source>
</reference>
<dbReference type="PANTHER" id="PTHR44653:SF2">
    <property type="entry name" value="DNAJ HOMOLOG SUBFAMILY C MEMBER 1"/>
    <property type="match status" value="1"/>
</dbReference>
<sequence length="388" mass="43669">MRTITVATTLLCLFAAFVAAWTKEDYEIFQLNDAVQQDQGLNVTFYSWIGVKPGATIDQINKVYRKRSRDLHPDKARSSFIDQYAKSHDGKKPSNRQVNAYAKEASDRFARFGVVANVLRDYESRKRYNHFLKNGFPKWRGTGYYYSRFRPGLTSVLFGMFLVFGGGAHYLALYAGHKRHRDFVDRYIKRARHLAWGDNLVIPGVPDVDAIATGTETTSSAEEGQAMQWNRKQKRMAERDSRKTKKVPRGTRPVKKEDTSTPVEAETTAGPGPVGAKKRVQADNGKVLIVDSVGNVFVEEVTEEGEHVELLLDLDAIAPPTIKDTAIVKLPLWAYRKTLGRFLGPKEAVLADQEDAQPETLGEAALDEATSMNGVEEKKKRNLKSRQR</sequence>
<evidence type="ECO:0000313" key="12">
    <source>
        <dbReference type="Proteomes" id="UP000447873"/>
    </source>
</evidence>
<accession>A0A8H3UJI7</accession>
<comment type="subcellular location">
    <subcellularLocation>
        <location evidence="5">Endomembrane system</location>
        <topology evidence="5">Single-pass membrane protein</topology>
    </subcellularLocation>
</comment>
<evidence type="ECO:0000256" key="2">
    <source>
        <dbReference type="ARBA" id="ARBA00022729"/>
    </source>
</evidence>
<evidence type="ECO:0000313" key="13">
    <source>
        <dbReference type="Proteomes" id="UP000490939"/>
    </source>
</evidence>
<evidence type="ECO:0000256" key="3">
    <source>
        <dbReference type="ARBA" id="ARBA00022989"/>
    </source>
</evidence>
<dbReference type="PRINTS" id="PR00625">
    <property type="entry name" value="JDOMAIN"/>
</dbReference>
<evidence type="ECO:0000313" key="10">
    <source>
        <dbReference type="EMBL" id="KAE9971851.1"/>
    </source>
</evidence>
<evidence type="ECO:0000259" key="9">
    <source>
        <dbReference type="PROSITE" id="PS50076"/>
    </source>
</evidence>
<dbReference type="InterPro" id="IPR052606">
    <property type="entry name" value="DnaJ_domain_protein"/>
</dbReference>
<name>A0A8H3UJI7_VENIN</name>
<organism evidence="10 12">
    <name type="scientific">Venturia inaequalis</name>
    <name type="common">Apple scab fungus</name>
    <dbReference type="NCBI Taxonomy" id="5025"/>
    <lineage>
        <taxon>Eukaryota</taxon>
        <taxon>Fungi</taxon>
        <taxon>Dikarya</taxon>
        <taxon>Ascomycota</taxon>
        <taxon>Pezizomycotina</taxon>
        <taxon>Dothideomycetes</taxon>
        <taxon>Pleosporomycetidae</taxon>
        <taxon>Venturiales</taxon>
        <taxon>Venturiaceae</taxon>
        <taxon>Venturia</taxon>
    </lineage>
</organism>
<dbReference type="SUPFAM" id="SSF46565">
    <property type="entry name" value="Chaperone J-domain"/>
    <property type="match status" value="1"/>
</dbReference>
<dbReference type="AlphaFoldDB" id="A0A8H3UJI7"/>
<evidence type="ECO:0000256" key="1">
    <source>
        <dbReference type="ARBA" id="ARBA00022692"/>
    </source>
</evidence>
<dbReference type="InterPro" id="IPR036869">
    <property type="entry name" value="J_dom_sf"/>
</dbReference>
<protein>
    <recommendedName>
        <fullName evidence="9">J domain-containing protein</fullName>
    </recommendedName>
</protein>
<dbReference type="EMBL" id="WNWS01000286">
    <property type="protein sequence ID" value="KAE9971851.1"/>
    <property type="molecule type" value="Genomic_DNA"/>
</dbReference>
<keyword evidence="3 7" id="KW-1133">Transmembrane helix</keyword>
<dbReference type="Proteomes" id="UP000490939">
    <property type="component" value="Unassembled WGS sequence"/>
</dbReference>
<dbReference type="CDD" id="cd06257">
    <property type="entry name" value="DnaJ"/>
    <property type="match status" value="1"/>
</dbReference>
<dbReference type="GO" id="GO:0012505">
    <property type="term" value="C:endomembrane system"/>
    <property type="evidence" value="ECO:0007669"/>
    <property type="project" value="UniProtKB-SubCell"/>
</dbReference>
<feature type="compositionally biased region" description="Low complexity" evidence="6">
    <location>
        <begin position="215"/>
        <end position="224"/>
    </location>
</feature>
<feature type="transmembrane region" description="Helical" evidence="7">
    <location>
        <begin position="156"/>
        <end position="176"/>
    </location>
</feature>
<keyword evidence="2 8" id="KW-0732">Signal</keyword>
<dbReference type="PROSITE" id="PS50076">
    <property type="entry name" value="DNAJ_2"/>
    <property type="match status" value="1"/>
</dbReference>
<evidence type="ECO:0000256" key="7">
    <source>
        <dbReference type="SAM" id="Phobius"/>
    </source>
</evidence>
<dbReference type="InterPro" id="IPR001623">
    <property type="entry name" value="DnaJ_domain"/>
</dbReference>
<comment type="caution">
    <text evidence="10">The sequence shown here is derived from an EMBL/GenBank/DDBJ whole genome shotgun (WGS) entry which is preliminary data.</text>
</comment>
<feature type="region of interest" description="Disordered" evidence="6">
    <location>
        <begin position="215"/>
        <end position="278"/>
    </location>
</feature>
<dbReference type="Pfam" id="PF00226">
    <property type="entry name" value="DnaJ"/>
    <property type="match status" value="1"/>
</dbReference>
<dbReference type="Proteomes" id="UP000447873">
    <property type="component" value="Unassembled WGS sequence"/>
</dbReference>
<keyword evidence="13" id="KW-1185">Reference proteome</keyword>
<evidence type="ECO:0000313" key="11">
    <source>
        <dbReference type="EMBL" id="KAE9986062.1"/>
    </source>
</evidence>
<dbReference type="Gene3D" id="1.10.287.110">
    <property type="entry name" value="DnaJ domain"/>
    <property type="match status" value="1"/>
</dbReference>
<feature type="domain" description="J" evidence="9">
    <location>
        <begin position="44"/>
        <end position="132"/>
    </location>
</feature>
<keyword evidence="1 7" id="KW-0812">Transmembrane</keyword>
<feature type="compositionally biased region" description="Basic residues" evidence="6">
    <location>
        <begin position="242"/>
        <end position="253"/>
    </location>
</feature>
<feature type="chain" id="PRO_5044690599" description="J domain-containing protein" evidence="8">
    <location>
        <begin position="21"/>
        <end position="388"/>
    </location>
</feature>
<dbReference type="PANTHER" id="PTHR44653">
    <property type="entry name" value="DNAJ HOMOLOG SUBFAMILY C MEMBER 1"/>
    <property type="match status" value="1"/>
</dbReference>
<feature type="signal peptide" evidence="8">
    <location>
        <begin position="1"/>
        <end position="20"/>
    </location>
</feature>
<keyword evidence="4 7" id="KW-0472">Membrane</keyword>
<evidence type="ECO:0000256" key="5">
    <source>
        <dbReference type="ARBA" id="ARBA00037847"/>
    </source>
</evidence>
<gene>
    <name evidence="11" type="ORF">EG327_004473</name>
    <name evidence="10" type="ORF">EG328_005332</name>
</gene>
<dbReference type="EMBL" id="WNWR01000266">
    <property type="protein sequence ID" value="KAE9986062.1"/>
    <property type="molecule type" value="Genomic_DNA"/>
</dbReference>
<evidence type="ECO:0000256" key="8">
    <source>
        <dbReference type="SAM" id="SignalP"/>
    </source>
</evidence>
<feature type="region of interest" description="Disordered" evidence="6">
    <location>
        <begin position="353"/>
        <end position="388"/>
    </location>
</feature>
<evidence type="ECO:0000256" key="6">
    <source>
        <dbReference type="SAM" id="MobiDB-lite"/>
    </source>
</evidence>